<dbReference type="SMART" id="SM00252">
    <property type="entry name" value="SH2"/>
    <property type="match status" value="1"/>
</dbReference>
<dbReference type="SUPFAM" id="SSF158832">
    <property type="entry name" value="Tex N-terminal region-like"/>
    <property type="match status" value="1"/>
</dbReference>
<dbReference type="Pfam" id="PF17674">
    <property type="entry name" value="HHH_9"/>
    <property type="match status" value="1"/>
</dbReference>
<evidence type="ECO:0000256" key="9">
    <source>
        <dbReference type="ARBA" id="ARBA00093389"/>
    </source>
</evidence>
<reference evidence="13" key="1">
    <citation type="journal article" date="2019" name="Environ. Microbiol.">
        <title>Fungal ecological strategies reflected in gene transcription - a case study of two litter decomposers.</title>
        <authorList>
            <person name="Barbi F."/>
            <person name="Kohler A."/>
            <person name="Barry K."/>
            <person name="Baskaran P."/>
            <person name="Daum C."/>
            <person name="Fauchery L."/>
            <person name="Ihrmark K."/>
            <person name="Kuo A."/>
            <person name="LaButti K."/>
            <person name="Lipzen A."/>
            <person name="Morin E."/>
            <person name="Grigoriev I.V."/>
            <person name="Henrissat B."/>
            <person name="Lindahl B."/>
            <person name="Martin F."/>
        </authorList>
    </citation>
    <scope>NUCLEOTIDE SEQUENCE</scope>
    <source>
        <strain evidence="13">JB14</strain>
    </source>
</reference>
<dbReference type="InterPro" id="IPR035019">
    <property type="entry name" value="Spt6_SH2_N"/>
</dbReference>
<dbReference type="Gene3D" id="1.10.10.2740">
    <property type="entry name" value="Spt6, Death-like domain"/>
    <property type="match status" value="1"/>
</dbReference>
<dbReference type="PANTHER" id="PTHR10145">
    <property type="entry name" value="TRANSCRIPTION ELONGATION FACTOR SPT6"/>
    <property type="match status" value="1"/>
</dbReference>
<dbReference type="Proteomes" id="UP000799118">
    <property type="component" value="Unassembled WGS sequence"/>
</dbReference>
<gene>
    <name evidence="13" type="ORF">BT96DRAFT_953469</name>
</gene>
<dbReference type="PANTHER" id="PTHR10145:SF6">
    <property type="entry name" value="TRANSCRIPTION ELONGATION FACTOR SPT6"/>
    <property type="match status" value="1"/>
</dbReference>
<dbReference type="FunFam" id="1.10.10.2740:FF:000002">
    <property type="entry name" value="Transcription elongation factor Spt6"/>
    <property type="match status" value="1"/>
</dbReference>
<dbReference type="CDD" id="cd09918">
    <property type="entry name" value="SH2_Nterm_SPT6_like"/>
    <property type="match status" value="1"/>
</dbReference>
<dbReference type="GO" id="GO:0003746">
    <property type="term" value="F:translation elongation factor activity"/>
    <property type="evidence" value="ECO:0007669"/>
    <property type="project" value="UniProtKB-KW"/>
</dbReference>
<evidence type="ECO:0000256" key="11">
    <source>
        <dbReference type="SAM" id="MobiDB-lite"/>
    </source>
</evidence>
<comment type="function">
    <text evidence="10">Plays a role in maintenance of chromatin structure during RNA polymerase II transcription elongation thereby repressing transcription initiation from cryptic promoters. Mediates the reassembly of nucleosomes onto the promoters of at least a selected set of genes during repression; the nucleosome reassembly is essential for transcriptional repression.</text>
</comment>
<feature type="region of interest" description="Disordered" evidence="11">
    <location>
        <begin position="1"/>
        <end position="193"/>
    </location>
</feature>
<dbReference type="InterPro" id="IPR023323">
    <property type="entry name" value="Tex-like_dom_sf"/>
</dbReference>
<dbReference type="CDD" id="cd09928">
    <property type="entry name" value="SH2_Cterm_SPT6_like"/>
    <property type="match status" value="1"/>
</dbReference>
<dbReference type="InterPro" id="IPR000980">
    <property type="entry name" value="SH2"/>
</dbReference>
<evidence type="ECO:0000256" key="6">
    <source>
        <dbReference type="ARBA" id="ARBA00022999"/>
    </source>
</evidence>
<keyword evidence="8 10" id="KW-0539">Nucleus</keyword>
<feature type="compositionally biased region" description="Acidic residues" evidence="11">
    <location>
        <begin position="25"/>
        <end position="35"/>
    </location>
</feature>
<dbReference type="InterPro" id="IPR028088">
    <property type="entry name" value="Spt6_HTH_DNA-bd_dom"/>
</dbReference>
<comment type="subcellular location">
    <subcellularLocation>
        <location evidence="2">Chromosome</location>
    </subcellularLocation>
    <subcellularLocation>
        <location evidence="1 10">Nucleus</location>
    </subcellularLocation>
</comment>
<evidence type="ECO:0000256" key="3">
    <source>
        <dbReference type="ARBA" id="ARBA00009253"/>
    </source>
</evidence>
<feature type="compositionally biased region" description="Polar residues" evidence="11">
    <location>
        <begin position="1510"/>
        <end position="1521"/>
    </location>
</feature>
<dbReference type="Gene3D" id="1.10.3500.10">
    <property type="entry name" value="Tex N-terminal region-like"/>
    <property type="match status" value="1"/>
</dbReference>
<feature type="compositionally biased region" description="Basic residues" evidence="11">
    <location>
        <begin position="63"/>
        <end position="75"/>
    </location>
</feature>
<keyword evidence="5" id="KW-0158">Chromosome</keyword>
<dbReference type="Pfam" id="PF14641">
    <property type="entry name" value="HTH_44"/>
    <property type="match status" value="1"/>
</dbReference>
<dbReference type="GO" id="GO:0140673">
    <property type="term" value="P:transcription elongation-coupled chromatin remodeling"/>
    <property type="evidence" value="ECO:0007669"/>
    <property type="project" value="InterPro"/>
</dbReference>
<dbReference type="GO" id="GO:0031491">
    <property type="term" value="F:nucleosome binding"/>
    <property type="evidence" value="ECO:0007669"/>
    <property type="project" value="TreeGrafter"/>
</dbReference>
<dbReference type="InterPro" id="IPR041692">
    <property type="entry name" value="HHH_9"/>
</dbReference>
<dbReference type="Pfam" id="PF14633">
    <property type="entry name" value="SH2_2"/>
    <property type="match status" value="1"/>
</dbReference>
<dbReference type="SUPFAM" id="SSF47781">
    <property type="entry name" value="RuvA domain 2-like"/>
    <property type="match status" value="2"/>
</dbReference>
<dbReference type="InterPro" id="IPR010994">
    <property type="entry name" value="RuvA_2-like"/>
</dbReference>
<comment type="similarity">
    <text evidence="3 10">Belongs to the SPT6 family.</text>
</comment>
<dbReference type="InterPro" id="IPR037027">
    <property type="entry name" value="YqgF/RNaseH-like_dom_sf"/>
</dbReference>
<evidence type="ECO:0000256" key="4">
    <source>
        <dbReference type="ARBA" id="ARBA00020248"/>
    </source>
</evidence>
<feature type="domain" description="SH2" evidence="12">
    <location>
        <begin position="1238"/>
        <end position="1328"/>
    </location>
</feature>
<dbReference type="InterPro" id="IPR036860">
    <property type="entry name" value="SH2_dom_sf"/>
</dbReference>
<dbReference type="InterPro" id="IPR032706">
    <property type="entry name" value="Spt6_HHH"/>
</dbReference>
<keyword evidence="13" id="KW-0648">Protein biosynthesis</keyword>
<feature type="compositionally biased region" description="Basic and acidic residues" evidence="11">
    <location>
        <begin position="182"/>
        <end position="193"/>
    </location>
</feature>
<dbReference type="Pfam" id="PF21710">
    <property type="entry name" value="Spt6_S1"/>
    <property type="match status" value="1"/>
</dbReference>
<feature type="compositionally biased region" description="Acidic residues" evidence="11">
    <location>
        <begin position="8"/>
        <end position="17"/>
    </location>
</feature>
<dbReference type="Gene3D" id="1.10.150.850">
    <property type="entry name" value="Spt6, helix-hairpin-helix domain"/>
    <property type="match status" value="1"/>
</dbReference>
<dbReference type="Gene3D" id="3.30.420.140">
    <property type="entry name" value="YqgF/RNase H-like domain"/>
    <property type="match status" value="1"/>
</dbReference>
<evidence type="ECO:0000259" key="12">
    <source>
        <dbReference type="SMART" id="SM00252"/>
    </source>
</evidence>
<feature type="compositionally biased region" description="Acidic residues" evidence="11">
    <location>
        <begin position="45"/>
        <end position="60"/>
    </location>
</feature>
<keyword evidence="13" id="KW-0251">Elongation factor</keyword>
<feature type="compositionally biased region" description="Acidic residues" evidence="11">
    <location>
        <begin position="78"/>
        <end position="91"/>
    </location>
</feature>
<dbReference type="Pfam" id="PF22706">
    <property type="entry name" value="Tex_central_region"/>
    <property type="match status" value="1"/>
</dbReference>
<feature type="compositionally biased region" description="Acidic residues" evidence="11">
    <location>
        <begin position="153"/>
        <end position="179"/>
    </location>
</feature>
<organism evidence="13 14">
    <name type="scientific">Gymnopus androsaceus JB14</name>
    <dbReference type="NCBI Taxonomy" id="1447944"/>
    <lineage>
        <taxon>Eukaryota</taxon>
        <taxon>Fungi</taxon>
        <taxon>Dikarya</taxon>
        <taxon>Basidiomycota</taxon>
        <taxon>Agaricomycotina</taxon>
        <taxon>Agaricomycetes</taxon>
        <taxon>Agaricomycetidae</taxon>
        <taxon>Agaricales</taxon>
        <taxon>Marasmiineae</taxon>
        <taxon>Omphalotaceae</taxon>
        <taxon>Gymnopus</taxon>
    </lineage>
</organism>
<dbReference type="GO" id="GO:0005694">
    <property type="term" value="C:chromosome"/>
    <property type="evidence" value="ECO:0007669"/>
    <property type="project" value="UniProtKB-SubCell"/>
</dbReference>
<dbReference type="GO" id="GO:0034728">
    <property type="term" value="P:nucleosome organization"/>
    <property type="evidence" value="ECO:0007669"/>
    <property type="project" value="TreeGrafter"/>
</dbReference>
<sequence>MQGVAENNADEEGEGDEVMGGQADDSSEEEDEDAEEERRIREGFIVDEDEEEEDEEDDEEERKRRKRRKKHHRRRREEEEDLEEDDLDLLEENTGGAFKKKSRLKRLVRRGRSESPPTASSSKQRRPVVESSDEDLDDDPLPKVQDIQQIWDERDDYDDDADADIDDFIEYEEDDEGGAMDEQAREERRRARRKRDLDLRRKARDVNPELVGIDANAWAEIHEVFGDGHEYDWALVADDEEFEQEPRAKDTSLHNVFEPSEIREHLLTEDDNLIRARDTPERMQLSTSSFSYAASISLHQTITAEDINKDGARWVTLRLSTEKQKQFFSADGPCQHLRGELVMAVTFALRSMFVDEYEVPYIWTHRRDYISHFDINDTRSPRQELLSLPDLWRIYALGQKYRSLLERRNSLTASYNRLGVDDSYYTDEVFPAIDSVEMVADTTEWLLLKYKEKKQNDAMFRFHDDDEVEGEKKHKMPSRISAYELAKKSVVSRLADGFGIASHEVVLNFVNETRLHYVDNQNLDPLIYAEQFADPDPAKALSPDELLRRARMIIATELGKDPLLRDHMRQLFKKHAMVFVSPTDRGVNKIDEQHVYYVNSNIYTESLFEKMLESSQFLYILKAEQELLVTVSIHLPPDIKATFERRLIDAFSSDLLRESAKAWNEERTRVVQEVLEQHLIPAAVKWTREYLRDEEEDYLANQCGEQLRKRIDVAPYCTPHMKLGDTPSVLAVSWGKGDPQKDAISVVFMDDGGRMREWIKIDNLVDTETRDEFIDIIRRRKPDVILVGGFTMATTKLSQRVKEIVSGRSPLDTNPSFNEPAFDIPVLYVSDELARIYLQNPRSKSEFSALPPNARYCVGLARYAQSPLNEYAAVGSDITALSFDEDDQHLIPKEKLLLALEQALVDIVNKVGVDINRTVTDRYYQYLLPFVCGFGPRKARDLVQKIDGLGGSLVNRNQFIKSGILTTKIFLNAAGFLRIVQEQDDIKSKHRMDDEQAPDPLDDTRIHPEDYELARKMATDALELDEEDIHDEHPSHVVGLIMQDPENDKKLSELNLDEFAVSLYNANQDSKRHTLNVIHDELLHPFAEQRLPFPPISDWHVLTMLSGETQKTLSIGLIISILVLRTRPGVVNVRLDSGVEGTIEQDYLVDIGGPDRNITKGVTMKGVIIGVRLDHQNDTFSVELSTRESDTDPGDAAFRRRDRDLDDPWDHIQESRDRDLLDRKKRAEVTKTRRIIKHPNFHNFNTAQAEIYLDSQQRGDVVIRPSSKGADHLAVTWKVDDKLYQHIDIIEKNYDPSGQSSDSQFVVDNFTYSDLDELIVRHVHAMSRRVEELMAHDRFKPGSEDELHLFLKNQLLANPAKSMYGFSLNRKKPGHFNLSFLANKDSTVQTWPVRVTPEAYHLFEAAAGGVPELCDAFKVRHLHESQKEPGASGSKTPYGAGGRTPARPGYATPGRASVRAARTPNPYGGTTPAPNYGAPPPQPPYAGYQTPRGYPTQPPSNMNPARAAMINSSLGNNRYRS</sequence>
<evidence type="ECO:0000256" key="2">
    <source>
        <dbReference type="ARBA" id="ARBA00004286"/>
    </source>
</evidence>
<evidence type="ECO:0000256" key="1">
    <source>
        <dbReference type="ARBA" id="ARBA00004123"/>
    </source>
</evidence>
<dbReference type="FunFam" id="3.30.505.10:FF:000056">
    <property type="entry name" value="Transcription elongation factor Spt6"/>
    <property type="match status" value="1"/>
</dbReference>
<evidence type="ECO:0000256" key="7">
    <source>
        <dbReference type="ARBA" id="ARBA00023163"/>
    </source>
</evidence>
<dbReference type="InterPro" id="IPR035018">
    <property type="entry name" value="Spt6_SH2_C"/>
</dbReference>
<keyword evidence="14" id="KW-1185">Reference proteome</keyword>
<dbReference type="Pfam" id="PF14632">
    <property type="entry name" value="SPT6_acidic"/>
    <property type="match status" value="1"/>
</dbReference>
<feature type="region of interest" description="Disordered" evidence="11">
    <location>
        <begin position="1423"/>
        <end position="1521"/>
    </location>
</feature>
<keyword evidence="7 10" id="KW-0804">Transcription</keyword>
<dbReference type="Pfam" id="PF14635">
    <property type="entry name" value="HHH_7"/>
    <property type="match status" value="1"/>
</dbReference>
<dbReference type="SUPFAM" id="SSF53098">
    <property type="entry name" value="Ribonuclease H-like"/>
    <property type="match status" value="1"/>
</dbReference>
<dbReference type="InterPro" id="IPR042066">
    <property type="entry name" value="Spt6_death-like"/>
</dbReference>
<dbReference type="InterPro" id="IPR028083">
    <property type="entry name" value="Spt6_acidic_N_dom"/>
</dbReference>
<dbReference type="InterPro" id="IPR023319">
    <property type="entry name" value="Tex-like_HTH_dom_sf"/>
</dbReference>
<keyword evidence="6" id="KW-0727">SH2 domain</keyword>
<evidence type="ECO:0000256" key="10">
    <source>
        <dbReference type="PIRNR" id="PIRNR036947"/>
    </source>
</evidence>
<dbReference type="Gene3D" id="3.30.505.10">
    <property type="entry name" value="SH2 domain"/>
    <property type="match status" value="2"/>
</dbReference>
<dbReference type="InterPro" id="IPR035420">
    <property type="entry name" value="Spt6_SH2"/>
</dbReference>
<accession>A0A6A4IMI8</accession>
<dbReference type="EMBL" id="ML769387">
    <property type="protein sequence ID" value="KAE9409655.1"/>
    <property type="molecule type" value="Genomic_DNA"/>
</dbReference>
<protein>
    <recommendedName>
        <fullName evidence="4 10">Transcription elongation factor Spt6</fullName>
    </recommendedName>
</protein>
<dbReference type="GO" id="GO:0042393">
    <property type="term" value="F:histone binding"/>
    <property type="evidence" value="ECO:0007669"/>
    <property type="project" value="TreeGrafter"/>
</dbReference>
<dbReference type="Pfam" id="PF14639">
    <property type="entry name" value="YqgF"/>
    <property type="match status" value="1"/>
</dbReference>
<dbReference type="GO" id="GO:0003677">
    <property type="term" value="F:DNA binding"/>
    <property type="evidence" value="ECO:0007669"/>
    <property type="project" value="InterPro"/>
</dbReference>
<dbReference type="InterPro" id="IPR055179">
    <property type="entry name" value="Tex-like_central_region"/>
</dbReference>
<dbReference type="InterPro" id="IPR028231">
    <property type="entry name" value="Spt6_YqgF"/>
</dbReference>
<evidence type="ECO:0000313" key="14">
    <source>
        <dbReference type="Proteomes" id="UP000799118"/>
    </source>
</evidence>
<dbReference type="InterPro" id="IPR017072">
    <property type="entry name" value="TF_Spt6"/>
</dbReference>
<dbReference type="SUPFAM" id="SSF55550">
    <property type="entry name" value="SH2 domain"/>
    <property type="match status" value="1"/>
</dbReference>
<feature type="compositionally biased region" description="Basic residues" evidence="11">
    <location>
        <begin position="98"/>
        <end position="110"/>
    </location>
</feature>
<dbReference type="PIRSF" id="PIRSF036947">
    <property type="entry name" value="Spt6"/>
    <property type="match status" value="1"/>
</dbReference>
<evidence type="ECO:0000256" key="5">
    <source>
        <dbReference type="ARBA" id="ARBA00022454"/>
    </source>
</evidence>
<proteinExistence type="inferred from homology"/>
<dbReference type="Gene3D" id="1.10.10.650">
    <property type="entry name" value="RuvA domain 2-like"/>
    <property type="match status" value="1"/>
</dbReference>
<dbReference type="GO" id="GO:0008023">
    <property type="term" value="C:transcription elongation factor complex"/>
    <property type="evidence" value="ECO:0007669"/>
    <property type="project" value="TreeGrafter"/>
</dbReference>
<comment type="function">
    <text evidence="9">Histone H3-H4 chaperone that plays a role in maintenance of chromatin structure during RNA polymerase II transcription elongation thereby repressing transcription initiation from cryptic promoters. Mediates the reassembly of nucleosomes onto the promoters of at least a selected set of genes during repression; the nucleosome reassembly is essential for transcriptional repression. Essential for viability.</text>
</comment>
<evidence type="ECO:0000313" key="13">
    <source>
        <dbReference type="EMBL" id="KAE9409655.1"/>
    </source>
</evidence>
<dbReference type="InterPro" id="IPR012337">
    <property type="entry name" value="RNaseH-like_sf"/>
</dbReference>
<dbReference type="InterPro" id="IPR049540">
    <property type="entry name" value="Spt6-like_S1"/>
</dbReference>
<dbReference type="OrthoDB" id="995477at2759"/>
<evidence type="ECO:0000256" key="8">
    <source>
        <dbReference type="ARBA" id="ARBA00023242"/>
    </source>
</evidence>
<name>A0A6A4IMI8_9AGAR</name>